<feature type="transmembrane region" description="Helical" evidence="2">
    <location>
        <begin position="146"/>
        <end position="175"/>
    </location>
</feature>
<keyword evidence="2" id="KW-0472">Membrane</keyword>
<protein>
    <recommendedName>
        <fullName evidence="5">Transmembrane protein</fullName>
    </recommendedName>
</protein>
<evidence type="ECO:0000313" key="4">
    <source>
        <dbReference type="Proteomes" id="UP001295794"/>
    </source>
</evidence>
<comment type="caution">
    <text evidence="3">The sequence shown here is derived from an EMBL/GenBank/DDBJ whole genome shotgun (WGS) entry which is preliminary data.</text>
</comment>
<feature type="transmembrane region" description="Helical" evidence="2">
    <location>
        <begin position="52"/>
        <end position="68"/>
    </location>
</feature>
<feature type="transmembrane region" description="Helical" evidence="2">
    <location>
        <begin position="223"/>
        <end position="246"/>
    </location>
</feature>
<feature type="region of interest" description="Disordered" evidence="1">
    <location>
        <begin position="427"/>
        <end position="466"/>
    </location>
</feature>
<keyword evidence="2" id="KW-0812">Transmembrane</keyword>
<reference evidence="3" key="1">
    <citation type="submission" date="2023-11" db="EMBL/GenBank/DDBJ databases">
        <authorList>
            <person name="De Vega J J."/>
            <person name="De Vega J J."/>
        </authorList>
    </citation>
    <scope>NUCLEOTIDE SEQUENCE</scope>
</reference>
<accession>A0AAD2H271</accession>
<evidence type="ECO:0008006" key="5">
    <source>
        <dbReference type="Google" id="ProtNLM"/>
    </source>
</evidence>
<evidence type="ECO:0000256" key="1">
    <source>
        <dbReference type="SAM" id="MobiDB-lite"/>
    </source>
</evidence>
<feature type="compositionally biased region" description="Low complexity" evidence="1">
    <location>
        <begin position="443"/>
        <end position="457"/>
    </location>
</feature>
<keyword evidence="4" id="KW-1185">Reference proteome</keyword>
<keyword evidence="2" id="KW-1133">Transmembrane helix</keyword>
<feature type="region of interest" description="Disordered" evidence="1">
    <location>
        <begin position="281"/>
        <end position="350"/>
    </location>
</feature>
<feature type="transmembrane region" description="Helical" evidence="2">
    <location>
        <begin position="118"/>
        <end position="140"/>
    </location>
</feature>
<dbReference type="EMBL" id="CAVNYO010000110">
    <property type="protein sequence ID" value="CAK5266735.1"/>
    <property type="molecule type" value="Genomic_DNA"/>
</dbReference>
<feature type="compositionally biased region" description="Low complexity" evidence="1">
    <location>
        <begin position="297"/>
        <end position="337"/>
    </location>
</feature>
<gene>
    <name evidence="3" type="ORF">MYCIT1_LOCUS8654</name>
</gene>
<proteinExistence type="predicted"/>
<name>A0AAD2H271_9AGAR</name>
<sequence>MGLSGSSDGAYRAQPRATGVLIPAEGYMRREVGGAGNAPPFSNVGRRRETDNLLLFLFLFLLFLLRRLSSFPHYFRHVFSPSFVLLWYAAPLVCRIARSLTAVPSPIVFLIRPIQGEFIRVFHDPLALILVLLLAPRVFFFRTIHIAFRSLFICLTFVIYLFCFTFKIFFLGVFLDAFGILVDCRDSFLDALSFFLVGVHRTSDAIPAPIESTSRPNKTTRTIIAASIAGAVVLILAAALIAFLALRRRRRAQKPTVIHLWAPDEEEKTLDLSARSWTEDRNKAAGAEWTPPPTPGFPGVAFPGAPAAAAADPSPSGPRPSTSRASIVSAARSARTTGPAARGSTASLKTPHYTTRHLSLTAGTHGFGQDLAWRDAHYEEVLPVPDAFAVPEVLPVPVPMPKPATVVAAASAELPVVGVVVPPTPGRVPHQDMPHHPTAFQGSMASSVSSRYSTVSMPDSGAGRRL</sequence>
<feature type="transmembrane region" description="Helical" evidence="2">
    <location>
        <begin position="74"/>
        <end position="97"/>
    </location>
</feature>
<organism evidence="3 4">
    <name type="scientific">Mycena citricolor</name>
    <dbReference type="NCBI Taxonomy" id="2018698"/>
    <lineage>
        <taxon>Eukaryota</taxon>
        <taxon>Fungi</taxon>
        <taxon>Dikarya</taxon>
        <taxon>Basidiomycota</taxon>
        <taxon>Agaricomycotina</taxon>
        <taxon>Agaricomycetes</taxon>
        <taxon>Agaricomycetidae</taxon>
        <taxon>Agaricales</taxon>
        <taxon>Marasmiineae</taxon>
        <taxon>Mycenaceae</taxon>
        <taxon>Mycena</taxon>
    </lineage>
</organism>
<dbReference type="AlphaFoldDB" id="A0AAD2H271"/>
<dbReference type="Proteomes" id="UP001295794">
    <property type="component" value="Unassembled WGS sequence"/>
</dbReference>
<evidence type="ECO:0000313" key="3">
    <source>
        <dbReference type="EMBL" id="CAK5266735.1"/>
    </source>
</evidence>
<evidence type="ECO:0000256" key="2">
    <source>
        <dbReference type="SAM" id="Phobius"/>
    </source>
</evidence>